<evidence type="ECO:0000313" key="2">
    <source>
        <dbReference type="EMBL" id="AOV61323.1"/>
    </source>
</evidence>
<evidence type="ECO:0000313" key="1">
    <source>
        <dbReference type="EMBL" id="AOV61109.1"/>
    </source>
</evidence>
<dbReference type="KEGG" id="vg:30306133"/>
<proteinExistence type="predicted"/>
<reference evidence="3 4" key="1">
    <citation type="journal article" date="2016" name="Virology">
        <title>The genomic content and context of auxiliary metabolic genes in marine cyanomyoviruses.</title>
        <authorList>
            <person name="Crummett L.T."/>
            <person name="Puxty R.J."/>
            <person name="Weihe C."/>
            <person name="Marston M.F."/>
            <person name="Martiny J.B."/>
        </authorList>
    </citation>
    <scope>NUCLEOTIDE SEQUENCE [LARGE SCALE GENOMIC DNA]</scope>
    <source>
        <strain evidence="1">0310NB44</strain>
        <strain evidence="2">1209TA19</strain>
    </source>
</reference>
<gene>
    <name evidence="1" type="ORF">N440310_063</name>
    <name evidence="2" type="ORF">T191209_063</name>
</gene>
<evidence type="ECO:0000313" key="3">
    <source>
        <dbReference type="Proteomes" id="UP000202158"/>
    </source>
</evidence>
<dbReference type="EMBL" id="KU686208">
    <property type="protein sequence ID" value="AOV61109.1"/>
    <property type="molecule type" value="Genomic_DNA"/>
</dbReference>
<dbReference type="EMBL" id="KU686209">
    <property type="protein sequence ID" value="AOV61323.1"/>
    <property type="molecule type" value="Genomic_DNA"/>
</dbReference>
<organism evidence="1 4">
    <name type="scientific">Synechococcus phage S-CAM22</name>
    <dbReference type="NCBI Taxonomy" id="1883365"/>
    <lineage>
        <taxon>Viruses</taxon>
        <taxon>Duplodnaviria</taxon>
        <taxon>Heunggongvirae</taxon>
        <taxon>Uroviricota</taxon>
        <taxon>Caudoviricetes</taxon>
        <taxon>Pantevenvirales</taxon>
        <taxon>Kyanoviridae</taxon>
        <taxon>Alisovirus</taxon>
        <taxon>Alisovirus socal22</taxon>
    </lineage>
</organism>
<evidence type="ECO:0000313" key="4">
    <source>
        <dbReference type="Proteomes" id="UP000241089"/>
    </source>
</evidence>
<accession>A0A1D8KR33</accession>
<sequence length="78" mass="9407">MLHPYYTTNFADREMFAHNAKVRRQKEELNRILAQPEERIKYAFHFLNDFGDDAECRTKCYNGIAKYSDKLDWSEAHF</sequence>
<dbReference type="OrthoDB" id="35571at10239"/>
<dbReference type="Proteomes" id="UP000241089">
    <property type="component" value="Segment"/>
</dbReference>
<dbReference type="Proteomes" id="UP000202158">
    <property type="component" value="Segment"/>
</dbReference>
<dbReference type="RefSeq" id="YP_009320975.1">
    <property type="nucleotide sequence ID" value="NC_031903.1"/>
</dbReference>
<dbReference type="GeneID" id="30306133"/>
<protein>
    <submittedName>
        <fullName evidence="1">Uncharacterized protein</fullName>
    </submittedName>
</protein>
<name>A0A1D8KR33_9CAUD</name>